<organism evidence="2">
    <name type="scientific">marine sediment metagenome</name>
    <dbReference type="NCBI Taxonomy" id="412755"/>
    <lineage>
        <taxon>unclassified sequences</taxon>
        <taxon>metagenomes</taxon>
        <taxon>ecological metagenomes</taxon>
    </lineage>
</organism>
<sequence length="99" mass="11140">MRAGYIFGSLPNVVRLPDPQFQILRPVIMFDPIFVMYGLPCAKRPAKHLGHYLAVFLYICAVVPHTNITLAVNISLPFVATRSLNLHLQETRTAKPAHM</sequence>
<evidence type="ECO:0000313" key="2">
    <source>
        <dbReference type="EMBL" id="KKM89083.1"/>
    </source>
</evidence>
<reference evidence="2" key="1">
    <citation type="journal article" date="2015" name="Nature">
        <title>Complex archaea that bridge the gap between prokaryotes and eukaryotes.</title>
        <authorList>
            <person name="Spang A."/>
            <person name="Saw J.H."/>
            <person name="Jorgensen S.L."/>
            <person name="Zaremba-Niedzwiedzka K."/>
            <person name="Martijn J."/>
            <person name="Lind A.E."/>
            <person name="van Eijk R."/>
            <person name="Schleper C."/>
            <person name="Guy L."/>
            <person name="Ettema T.J."/>
        </authorList>
    </citation>
    <scope>NUCLEOTIDE SEQUENCE</scope>
</reference>
<dbReference type="AlphaFoldDB" id="A0A0F9L646"/>
<keyword evidence="1" id="KW-1133">Transmembrane helix</keyword>
<proteinExistence type="predicted"/>
<accession>A0A0F9L646</accession>
<comment type="caution">
    <text evidence="2">The sequence shown here is derived from an EMBL/GenBank/DDBJ whole genome shotgun (WGS) entry which is preliminary data.</text>
</comment>
<protein>
    <submittedName>
        <fullName evidence="2">Uncharacterized protein</fullName>
    </submittedName>
</protein>
<keyword evidence="1" id="KW-0812">Transmembrane</keyword>
<evidence type="ECO:0000256" key="1">
    <source>
        <dbReference type="SAM" id="Phobius"/>
    </source>
</evidence>
<name>A0A0F9L646_9ZZZZ</name>
<gene>
    <name evidence="2" type="ORF">LCGC14_1252210</name>
</gene>
<keyword evidence="1" id="KW-0472">Membrane</keyword>
<dbReference type="EMBL" id="LAZR01006872">
    <property type="protein sequence ID" value="KKM89083.1"/>
    <property type="molecule type" value="Genomic_DNA"/>
</dbReference>
<feature type="transmembrane region" description="Helical" evidence="1">
    <location>
        <begin position="52"/>
        <end position="76"/>
    </location>
</feature>